<dbReference type="SUPFAM" id="SSF53448">
    <property type="entry name" value="Nucleotide-diphospho-sugar transferases"/>
    <property type="match status" value="1"/>
</dbReference>
<dbReference type="InterPro" id="IPR029044">
    <property type="entry name" value="Nucleotide-diphossugar_trans"/>
</dbReference>
<comment type="caution">
    <text evidence="6">The sequence shown here is derived from an EMBL/GenBank/DDBJ whole genome shotgun (WGS) entry which is preliminary data.</text>
</comment>
<reference evidence="6 7" key="1">
    <citation type="submission" date="2024-07" db="EMBL/GenBank/DDBJ databases">
        <authorList>
            <person name="Yun M."/>
        </authorList>
    </citation>
    <scope>NUCLEOTIDE SEQUENCE [LARGE SCALE GENOMIC DNA]</scope>
    <source>
        <strain evidence="6 7">MS01</strain>
    </source>
</reference>
<proteinExistence type="inferred from homology"/>
<evidence type="ECO:0000259" key="5">
    <source>
        <dbReference type="Pfam" id="PF00535"/>
    </source>
</evidence>
<feature type="domain" description="Glycosyltransferase 2-like" evidence="5">
    <location>
        <begin position="7"/>
        <end position="132"/>
    </location>
</feature>
<comment type="similarity">
    <text evidence="2">Belongs to the glycosyltransferase 2 family.</text>
</comment>
<dbReference type="GO" id="GO:0016757">
    <property type="term" value="F:glycosyltransferase activity"/>
    <property type="evidence" value="ECO:0007669"/>
    <property type="project" value="UniProtKB-KW"/>
</dbReference>
<evidence type="ECO:0000256" key="4">
    <source>
        <dbReference type="ARBA" id="ARBA00022679"/>
    </source>
</evidence>
<dbReference type="InterPro" id="IPR001173">
    <property type="entry name" value="Glyco_trans_2-like"/>
</dbReference>
<dbReference type="EMBL" id="JBFPER010000001">
    <property type="protein sequence ID" value="MEX0381018.1"/>
    <property type="molecule type" value="Genomic_DNA"/>
</dbReference>
<evidence type="ECO:0000256" key="1">
    <source>
        <dbReference type="ARBA" id="ARBA00004776"/>
    </source>
</evidence>
<evidence type="ECO:0000313" key="7">
    <source>
        <dbReference type="Proteomes" id="UP001556617"/>
    </source>
</evidence>
<gene>
    <name evidence="6" type="ORF">AB3K24_06595</name>
</gene>
<dbReference type="Gene3D" id="3.90.550.10">
    <property type="entry name" value="Spore Coat Polysaccharide Biosynthesis Protein SpsA, Chain A"/>
    <property type="match status" value="1"/>
</dbReference>
<keyword evidence="3 6" id="KW-0328">Glycosyltransferase</keyword>
<dbReference type="Pfam" id="PF00535">
    <property type="entry name" value="Glycos_transf_2"/>
    <property type="match status" value="1"/>
</dbReference>
<dbReference type="PANTHER" id="PTHR43179">
    <property type="entry name" value="RHAMNOSYLTRANSFERASE WBBL"/>
    <property type="match status" value="1"/>
</dbReference>
<evidence type="ECO:0000256" key="2">
    <source>
        <dbReference type="ARBA" id="ARBA00006739"/>
    </source>
</evidence>
<protein>
    <submittedName>
        <fullName evidence="6">Glycosyltransferase</fullName>
        <ecNumber evidence="6">2.4.-.-</ecNumber>
    </submittedName>
</protein>
<dbReference type="RefSeq" id="WP_367974505.1">
    <property type="nucleotide sequence ID" value="NZ_JBFPEQ010000001.1"/>
</dbReference>
<dbReference type="PANTHER" id="PTHR43179:SF12">
    <property type="entry name" value="GALACTOFURANOSYLTRANSFERASE GLFT2"/>
    <property type="match status" value="1"/>
</dbReference>
<dbReference type="EC" id="2.4.-.-" evidence="6"/>
<name>A0ABV3S3J7_9LACO</name>
<sequence>MHNVVAVVITYNPDVVQLQKNIEQMLVQTNKVIIVDNGSKNLSEWHTLFSNQNIIVVPLQKNVGIAKAQNIGFITAKEYDVNWVLTMDQDSLLAPKTIDKLLEVPEAKKETTAILTPRYVDVNWTDEQRQHEDNNLNGLVQDMDTVIASGNLVSVNAWQAIGGYDEWLFIDQVDLDFDKRLKLAGFNIFQVNTIEMAHEIGEVIDRPIFQKLLGFSKTSIFSDHSAMRQYYIFRNRIIYWRRYPEVRRNEHFVRESITGSRHILLFKNHKLKKLFASWKGIKDAWYYDPEKDSDFQELKERAITYGRNREANK</sequence>
<comment type="pathway">
    <text evidence="1">Cell wall biogenesis; cell wall polysaccharide biosynthesis.</text>
</comment>
<keyword evidence="4 6" id="KW-0808">Transferase</keyword>
<accession>A0ABV3S3J7</accession>
<evidence type="ECO:0000313" key="6">
    <source>
        <dbReference type="EMBL" id="MEX0381018.1"/>
    </source>
</evidence>
<evidence type="ECO:0000256" key="3">
    <source>
        <dbReference type="ARBA" id="ARBA00022676"/>
    </source>
</evidence>
<organism evidence="6 7">
    <name type="scientific">Leuconostoc aquikimchii</name>
    <dbReference type="NCBI Taxonomy" id="3236804"/>
    <lineage>
        <taxon>Bacteria</taxon>
        <taxon>Bacillati</taxon>
        <taxon>Bacillota</taxon>
        <taxon>Bacilli</taxon>
        <taxon>Lactobacillales</taxon>
        <taxon>Lactobacillaceae</taxon>
        <taxon>Leuconostoc</taxon>
    </lineage>
</organism>
<keyword evidence="7" id="KW-1185">Reference proteome</keyword>
<dbReference type="Proteomes" id="UP001556617">
    <property type="component" value="Unassembled WGS sequence"/>
</dbReference>